<dbReference type="SMART" id="SM00448">
    <property type="entry name" value="REC"/>
    <property type="match status" value="1"/>
</dbReference>
<reference evidence="4 5" key="1">
    <citation type="submission" date="2019-09" db="EMBL/GenBank/DDBJ databases">
        <title>Genome sequence and assembly of Taibaiella sp.</title>
        <authorList>
            <person name="Chhetri G."/>
        </authorList>
    </citation>
    <scope>NUCLEOTIDE SEQUENCE [LARGE SCALE GENOMIC DNA]</scope>
    <source>
        <strain evidence="4 5">KVB11</strain>
    </source>
</reference>
<evidence type="ECO:0000256" key="1">
    <source>
        <dbReference type="PROSITE-ProRule" id="PRU00169"/>
    </source>
</evidence>
<dbReference type="InterPro" id="IPR011006">
    <property type="entry name" value="CheY-like_superfamily"/>
</dbReference>
<dbReference type="RefSeq" id="WP_150033113.1">
    <property type="nucleotide sequence ID" value="NZ_VWSH01000003.1"/>
</dbReference>
<dbReference type="SMART" id="SM00850">
    <property type="entry name" value="LytTR"/>
    <property type="match status" value="1"/>
</dbReference>
<dbReference type="InterPro" id="IPR046947">
    <property type="entry name" value="LytR-like"/>
</dbReference>
<feature type="modified residue" description="4-aspartylphosphate" evidence="1">
    <location>
        <position position="54"/>
    </location>
</feature>
<name>A0A5M6CE18_9BACT</name>
<dbReference type="GO" id="GO:0000156">
    <property type="term" value="F:phosphorelay response regulator activity"/>
    <property type="evidence" value="ECO:0007669"/>
    <property type="project" value="InterPro"/>
</dbReference>
<dbReference type="Pfam" id="PF00072">
    <property type="entry name" value="Response_reg"/>
    <property type="match status" value="1"/>
</dbReference>
<evidence type="ECO:0000313" key="5">
    <source>
        <dbReference type="Proteomes" id="UP000323632"/>
    </source>
</evidence>
<dbReference type="InterPro" id="IPR001789">
    <property type="entry name" value="Sig_transdc_resp-reg_receiver"/>
</dbReference>
<dbReference type="Pfam" id="PF04397">
    <property type="entry name" value="LytTR"/>
    <property type="match status" value="1"/>
</dbReference>
<dbReference type="PROSITE" id="PS50110">
    <property type="entry name" value="RESPONSE_REGULATORY"/>
    <property type="match status" value="1"/>
</dbReference>
<evidence type="ECO:0000259" key="3">
    <source>
        <dbReference type="PROSITE" id="PS50930"/>
    </source>
</evidence>
<evidence type="ECO:0000313" key="4">
    <source>
        <dbReference type="EMBL" id="KAA5533366.1"/>
    </source>
</evidence>
<keyword evidence="1" id="KW-0597">Phosphoprotein</keyword>
<evidence type="ECO:0000259" key="2">
    <source>
        <dbReference type="PROSITE" id="PS50110"/>
    </source>
</evidence>
<dbReference type="PANTHER" id="PTHR37299">
    <property type="entry name" value="TRANSCRIPTIONAL REGULATOR-RELATED"/>
    <property type="match status" value="1"/>
</dbReference>
<dbReference type="Gene3D" id="2.40.50.1020">
    <property type="entry name" value="LytTr DNA-binding domain"/>
    <property type="match status" value="1"/>
</dbReference>
<dbReference type="PROSITE" id="PS50930">
    <property type="entry name" value="HTH_LYTTR"/>
    <property type="match status" value="1"/>
</dbReference>
<organism evidence="4 5">
    <name type="scientific">Taibaiella lutea</name>
    <dbReference type="NCBI Taxonomy" id="2608001"/>
    <lineage>
        <taxon>Bacteria</taxon>
        <taxon>Pseudomonadati</taxon>
        <taxon>Bacteroidota</taxon>
        <taxon>Chitinophagia</taxon>
        <taxon>Chitinophagales</taxon>
        <taxon>Chitinophagaceae</taxon>
        <taxon>Taibaiella</taxon>
    </lineage>
</organism>
<accession>A0A5M6CE18</accession>
<dbReference type="SUPFAM" id="SSF52172">
    <property type="entry name" value="CheY-like"/>
    <property type="match status" value="1"/>
</dbReference>
<feature type="domain" description="HTH LytTR-type" evidence="3">
    <location>
        <begin position="142"/>
        <end position="241"/>
    </location>
</feature>
<feature type="domain" description="Response regulatory" evidence="2">
    <location>
        <begin position="2"/>
        <end position="115"/>
    </location>
</feature>
<protein>
    <submittedName>
        <fullName evidence="4">Response regulator transcription factor</fullName>
    </submittedName>
</protein>
<proteinExistence type="predicted"/>
<dbReference type="PANTHER" id="PTHR37299:SF1">
    <property type="entry name" value="STAGE 0 SPORULATION PROTEIN A HOMOLOG"/>
    <property type="match status" value="1"/>
</dbReference>
<comment type="caution">
    <text evidence="4">The sequence shown here is derived from an EMBL/GenBank/DDBJ whole genome shotgun (WGS) entry which is preliminary data.</text>
</comment>
<dbReference type="Proteomes" id="UP000323632">
    <property type="component" value="Unassembled WGS sequence"/>
</dbReference>
<dbReference type="Gene3D" id="3.40.50.2300">
    <property type="match status" value="1"/>
</dbReference>
<sequence>MKVLLIDDEIRSLDNLSALLRNYCPELEIVGRCQNINTAYEQIELLNPAVVFLDVDMPPYTGFDLLRKYEELPFEVIFVTAFDHYSIEAIKFSALYYLLKPIKVDDLKDAIKKAQLKIERNQRLNTNYFQSILQNPNDIRRLVINGNKETDIIELDQIIYIEANNSYSTFHLNNDKRITSSKSIKEYEQMLSTKGFFRVHKSYMVNISYVLSVEKVTNDVVILKNNQHIPLAVRRKEAFLNCL</sequence>
<gene>
    <name evidence="4" type="ORF">F0919_12545</name>
</gene>
<dbReference type="AlphaFoldDB" id="A0A5M6CE18"/>
<dbReference type="GO" id="GO:0003677">
    <property type="term" value="F:DNA binding"/>
    <property type="evidence" value="ECO:0007669"/>
    <property type="project" value="InterPro"/>
</dbReference>
<dbReference type="InterPro" id="IPR007492">
    <property type="entry name" value="LytTR_DNA-bd_dom"/>
</dbReference>
<dbReference type="EMBL" id="VWSH01000003">
    <property type="protein sequence ID" value="KAA5533366.1"/>
    <property type="molecule type" value="Genomic_DNA"/>
</dbReference>
<keyword evidence="5" id="KW-1185">Reference proteome</keyword>